<sequence length="194" mass="21107">MRDRDLVRLHWPEPLRAAFDALMALDDRLAEVALGASQPALGAIKLAWWRDQLVVLDTQKPPPEPILSAVAGEVLPLGLSGAALSRLAEGWSGLLDEEPDPAPRGQALFTLLARLLGEQEAPGGEAFARADLARRTGEAGWLKPVRLERAAPRLRPVTALDALGARDQRRGWPPEPEATPGRSWALLKHRLTGR</sequence>
<accession>A0ABP7SPW7</accession>
<name>A0ABP7SPW7_9SPHN</name>
<proteinExistence type="predicted"/>
<comment type="caution">
    <text evidence="1">The sequence shown here is derived from an EMBL/GenBank/DDBJ whole genome shotgun (WGS) entry which is preliminary data.</text>
</comment>
<gene>
    <name evidence="1" type="ORF">GCM10022280_11680</name>
</gene>
<dbReference type="EMBL" id="BAABBQ010000001">
    <property type="protein sequence ID" value="GAA4014805.1"/>
    <property type="molecule type" value="Genomic_DNA"/>
</dbReference>
<dbReference type="RefSeq" id="WP_344706439.1">
    <property type="nucleotide sequence ID" value="NZ_BAABBQ010000001.1"/>
</dbReference>
<organism evidence="1 2">
    <name type="scientific">Sphingomonas swuensis</name>
    <dbReference type="NCBI Taxonomy" id="977800"/>
    <lineage>
        <taxon>Bacteria</taxon>
        <taxon>Pseudomonadati</taxon>
        <taxon>Pseudomonadota</taxon>
        <taxon>Alphaproteobacteria</taxon>
        <taxon>Sphingomonadales</taxon>
        <taxon>Sphingomonadaceae</taxon>
        <taxon>Sphingomonas</taxon>
    </lineage>
</organism>
<evidence type="ECO:0008006" key="3">
    <source>
        <dbReference type="Google" id="ProtNLM"/>
    </source>
</evidence>
<evidence type="ECO:0000313" key="2">
    <source>
        <dbReference type="Proteomes" id="UP001500235"/>
    </source>
</evidence>
<protein>
    <recommendedName>
        <fullName evidence="3">Phytoene synthase</fullName>
    </recommendedName>
</protein>
<reference evidence="2" key="1">
    <citation type="journal article" date="2019" name="Int. J. Syst. Evol. Microbiol.">
        <title>The Global Catalogue of Microorganisms (GCM) 10K type strain sequencing project: providing services to taxonomists for standard genome sequencing and annotation.</title>
        <authorList>
            <consortium name="The Broad Institute Genomics Platform"/>
            <consortium name="The Broad Institute Genome Sequencing Center for Infectious Disease"/>
            <person name="Wu L."/>
            <person name="Ma J."/>
        </authorList>
    </citation>
    <scope>NUCLEOTIDE SEQUENCE [LARGE SCALE GENOMIC DNA]</scope>
    <source>
        <strain evidence="2">JCM 17563</strain>
    </source>
</reference>
<dbReference type="Proteomes" id="UP001500235">
    <property type="component" value="Unassembled WGS sequence"/>
</dbReference>
<keyword evidence="2" id="KW-1185">Reference proteome</keyword>
<evidence type="ECO:0000313" key="1">
    <source>
        <dbReference type="EMBL" id="GAA4014805.1"/>
    </source>
</evidence>